<feature type="domain" description="Guanylate cyclase" evidence="19">
    <location>
        <begin position="396"/>
        <end position="523"/>
    </location>
</feature>
<dbReference type="GO" id="GO:0046872">
    <property type="term" value="F:metal ion binding"/>
    <property type="evidence" value="ECO:0007669"/>
    <property type="project" value="UniProtKB-KW"/>
</dbReference>
<sequence>MKLRHKTLLLTTLPLLGLMMILYGSFSVILQRSYGRLEQQDAQRNLQRVDEVLAGDLAQIQSITEDWAAWNDTYAFIQDGNPNYLESNLRKYAFESLQLNAIAFVNPDGEIVYGTSYDLDKRTASPLPPSLTQQLTPTSPLMQFENLASHHQGLMTVDGHLMLVVVEPILRSDATGPSRGALLMGRTLSASVIESLAQRTRLDLQLYPLGQGELSESLQPILTTLSDATDSATLPTLVRPQSADTLMGYTLWPDLYGAPQALLEVKLPRDIYRQGLISRHYLGWSLLGSCLVFTSGMLLLLDRVILRRLLGLSQQVQHIGRSNDLTQRVSVQGTDELSSLGHQINDMLSELQISNQKLTQEQQKAEQLLLNILPAPIAGELMQTKASIPQHFDEVTILFADIVGFTSLSHHLSPIKLVDLLNQIFSAFDSLAEQLDLEKIKTIGDAYMVAAGLPTPRGDHAEAIAEMALAMQQVTASFQAESGEPLEIRIGINTGVVVAGVIGTKKFIYDLWGDAVNVASRMETSSEPGQIQVTAATYERLKDSYQFERRGCIAIKGRGEMETYWLRGHRPEALFCALRRESIQPTTL</sequence>
<dbReference type="InterPro" id="IPR003660">
    <property type="entry name" value="HAMP_dom"/>
</dbReference>
<evidence type="ECO:0000259" key="20">
    <source>
        <dbReference type="PROSITE" id="PS50885"/>
    </source>
</evidence>
<keyword evidence="9" id="KW-0460">Magnesium</keyword>
<dbReference type="RefSeq" id="WP_073608303.1">
    <property type="nucleotide sequence ID" value="NZ_MRCG01000006.1"/>
</dbReference>
<feature type="coiled-coil region" evidence="18">
    <location>
        <begin position="344"/>
        <end position="371"/>
    </location>
</feature>
<evidence type="ECO:0000256" key="14">
    <source>
        <dbReference type="ARBA" id="ARBA00032597"/>
    </source>
</evidence>
<keyword evidence="13 17" id="KW-0456">Lyase</keyword>
<evidence type="ECO:0000256" key="7">
    <source>
        <dbReference type="ARBA" id="ARBA00022741"/>
    </source>
</evidence>
<dbReference type="PANTHER" id="PTHR11920">
    <property type="entry name" value="GUANYLYL CYCLASE"/>
    <property type="match status" value="1"/>
</dbReference>
<dbReference type="Gene3D" id="6.10.340.10">
    <property type="match status" value="1"/>
</dbReference>
<dbReference type="InterPro" id="IPR018297">
    <property type="entry name" value="A/G_cyclase_CS"/>
</dbReference>
<dbReference type="PANTHER" id="PTHR11920:SF335">
    <property type="entry name" value="GUANYLATE CYCLASE"/>
    <property type="match status" value="1"/>
</dbReference>
<evidence type="ECO:0000256" key="4">
    <source>
        <dbReference type="ARBA" id="ARBA00021420"/>
    </source>
</evidence>
<keyword evidence="12" id="KW-0472">Membrane</keyword>
<evidence type="ECO:0000256" key="11">
    <source>
        <dbReference type="ARBA" id="ARBA00022998"/>
    </source>
</evidence>
<evidence type="ECO:0000256" key="13">
    <source>
        <dbReference type="ARBA" id="ARBA00023239"/>
    </source>
</evidence>
<dbReference type="SUPFAM" id="SSF55073">
    <property type="entry name" value="Nucleotide cyclase"/>
    <property type="match status" value="1"/>
</dbReference>
<dbReference type="GO" id="GO:0035556">
    <property type="term" value="P:intracellular signal transduction"/>
    <property type="evidence" value="ECO:0007669"/>
    <property type="project" value="InterPro"/>
</dbReference>
<keyword evidence="8" id="KW-0067">ATP-binding</keyword>
<evidence type="ECO:0000313" key="21">
    <source>
        <dbReference type="EMBL" id="OKH48374.1"/>
    </source>
</evidence>
<dbReference type="GO" id="GO:0005886">
    <property type="term" value="C:plasma membrane"/>
    <property type="evidence" value="ECO:0007669"/>
    <property type="project" value="UniProtKB-ARBA"/>
</dbReference>
<evidence type="ECO:0000256" key="2">
    <source>
        <dbReference type="ARBA" id="ARBA00004370"/>
    </source>
</evidence>
<keyword evidence="11" id="KW-0115">cAMP biosynthesis</keyword>
<gene>
    <name evidence="21" type="ORF">NIES30_10105</name>
</gene>
<dbReference type="InterPro" id="IPR050401">
    <property type="entry name" value="Cyclic_nucleotide_synthase"/>
</dbReference>
<dbReference type="Pfam" id="PF00211">
    <property type="entry name" value="Guanylate_cyc"/>
    <property type="match status" value="1"/>
</dbReference>
<feature type="domain" description="HAMP" evidence="20">
    <location>
        <begin position="303"/>
        <end position="356"/>
    </location>
</feature>
<evidence type="ECO:0000259" key="19">
    <source>
        <dbReference type="PROSITE" id="PS50125"/>
    </source>
</evidence>
<evidence type="ECO:0000256" key="15">
    <source>
        <dbReference type="ARBA" id="ARBA00032637"/>
    </source>
</evidence>
<evidence type="ECO:0000256" key="9">
    <source>
        <dbReference type="ARBA" id="ARBA00022842"/>
    </source>
</evidence>
<dbReference type="EC" id="4.6.1.1" evidence="3"/>
<evidence type="ECO:0000256" key="16">
    <source>
        <dbReference type="ARBA" id="ARBA00064436"/>
    </source>
</evidence>
<dbReference type="GO" id="GO:0004016">
    <property type="term" value="F:adenylate cyclase activity"/>
    <property type="evidence" value="ECO:0007669"/>
    <property type="project" value="UniProtKB-EC"/>
</dbReference>
<dbReference type="PROSITE" id="PS50125">
    <property type="entry name" value="GUANYLATE_CYCLASE_2"/>
    <property type="match status" value="1"/>
</dbReference>
<dbReference type="PROSITE" id="PS00452">
    <property type="entry name" value="GUANYLATE_CYCLASE_1"/>
    <property type="match status" value="1"/>
</dbReference>
<dbReference type="AlphaFoldDB" id="A0A1U7J6D1"/>
<keyword evidence="22" id="KW-1185">Reference proteome</keyword>
<dbReference type="CDD" id="cd06225">
    <property type="entry name" value="HAMP"/>
    <property type="match status" value="1"/>
</dbReference>
<keyword evidence="6" id="KW-0479">Metal-binding</keyword>
<dbReference type="InterPro" id="IPR001054">
    <property type="entry name" value="A/G_cyclase"/>
</dbReference>
<reference evidence="21 22" key="1">
    <citation type="submission" date="2016-11" db="EMBL/GenBank/DDBJ databases">
        <title>Draft Genome Sequences of Nine Cyanobacterial Strains from Diverse Habitats.</title>
        <authorList>
            <person name="Zhu T."/>
            <person name="Hou S."/>
            <person name="Lu X."/>
            <person name="Hess W.R."/>
        </authorList>
    </citation>
    <scope>NUCLEOTIDE SEQUENCE [LARGE SCALE GENOMIC DNA]</scope>
    <source>
        <strain evidence="21 22">NIES-30</strain>
    </source>
</reference>
<comment type="catalytic activity">
    <reaction evidence="1">
        <text>ATP = 3',5'-cyclic AMP + diphosphate</text>
        <dbReference type="Rhea" id="RHEA:15389"/>
        <dbReference type="ChEBI" id="CHEBI:30616"/>
        <dbReference type="ChEBI" id="CHEBI:33019"/>
        <dbReference type="ChEBI" id="CHEBI:58165"/>
        <dbReference type="EC" id="4.6.1.1"/>
    </reaction>
</comment>
<keyword evidence="5" id="KW-0812">Transmembrane</keyword>
<evidence type="ECO:0000256" key="5">
    <source>
        <dbReference type="ARBA" id="ARBA00022692"/>
    </source>
</evidence>
<dbReference type="EMBL" id="MRCG01000006">
    <property type="protein sequence ID" value="OKH48374.1"/>
    <property type="molecule type" value="Genomic_DNA"/>
</dbReference>
<dbReference type="Gene3D" id="3.30.70.1230">
    <property type="entry name" value="Nucleotide cyclase"/>
    <property type="match status" value="1"/>
</dbReference>
<dbReference type="CDD" id="cd07302">
    <property type="entry name" value="CHD"/>
    <property type="match status" value="1"/>
</dbReference>
<evidence type="ECO:0000256" key="6">
    <source>
        <dbReference type="ARBA" id="ARBA00022723"/>
    </source>
</evidence>
<dbReference type="SMART" id="SM00044">
    <property type="entry name" value="CYCc"/>
    <property type="match status" value="1"/>
</dbReference>
<evidence type="ECO:0000256" key="17">
    <source>
        <dbReference type="RuleBase" id="RU000405"/>
    </source>
</evidence>
<comment type="similarity">
    <text evidence="17">Belongs to the adenylyl cyclase class-4/guanylyl cyclase family.</text>
</comment>
<comment type="subunit">
    <text evidence="16">Homodimer. Can also exist as monomer.</text>
</comment>
<dbReference type="STRING" id="549789.NIES30_10105"/>
<evidence type="ECO:0000256" key="12">
    <source>
        <dbReference type="ARBA" id="ARBA00023136"/>
    </source>
</evidence>
<dbReference type="Proteomes" id="UP000185557">
    <property type="component" value="Unassembled WGS sequence"/>
</dbReference>
<evidence type="ECO:0000256" key="3">
    <source>
        <dbReference type="ARBA" id="ARBA00012201"/>
    </source>
</evidence>
<evidence type="ECO:0000256" key="10">
    <source>
        <dbReference type="ARBA" id="ARBA00022989"/>
    </source>
</evidence>
<dbReference type="PROSITE" id="PS50885">
    <property type="entry name" value="HAMP"/>
    <property type="match status" value="1"/>
</dbReference>
<keyword evidence="7" id="KW-0547">Nucleotide-binding</keyword>
<dbReference type="InterPro" id="IPR029787">
    <property type="entry name" value="Nucleotide_cyclase"/>
</dbReference>
<protein>
    <recommendedName>
        <fullName evidence="4">Adenylate cyclase</fullName>
        <ecNumber evidence="3">4.6.1.1</ecNumber>
    </recommendedName>
    <alternativeName>
        <fullName evidence="14">ATP pyrophosphate-lyase</fullName>
    </alternativeName>
    <alternativeName>
        <fullName evidence="15">Adenylyl cyclase</fullName>
    </alternativeName>
</protein>
<dbReference type="SMART" id="SM00304">
    <property type="entry name" value="HAMP"/>
    <property type="match status" value="1"/>
</dbReference>
<dbReference type="Pfam" id="PF00672">
    <property type="entry name" value="HAMP"/>
    <property type="match status" value="1"/>
</dbReference>
<keyword evidence="10" id="KW-1133">Transmembrane helix</keyword>
<comment type="subcellular location">
    <subcellularLocation>
        <location evidence="2">Membrane</location>
    </subcellularLocation>
</comment>
<evidence type="ECO:0000313" key="22">
    <source>
        <dbReference type="Proteomes" id="UP000185557"/>
    </source>
</evidence>
<comment type="caution">
    <text evidence="21">The sequence shown here is derived from an EMBL/GenBank/DDBJ whole genome shotgun (WGS) entry which is preliminary data.</text>
</comment>
<keyword evidence="18" id="KW-0175">Coiled coil</keyword>
<evidence type="ECO:0000256" key="18">
    <source>
        <dbReference type="SAM" id="Coils"/>
    </source>
</evidence>
<evidence type="ECO:0000256" key="1">
    <source>
        <dbReference type="ARBA" id="ARBA00001593"/>
    </source>
</evidence>
<dbReference type="GO" id="GO:0006171">
    <property type="term" value="P:cAMP biosynthetic process"/>
    <property type="evidence" value="ECO:0007669"/>
    <property type="project" value="UniProtKB-KW"/>
</dbReference>
<proteinExistence type="inferred from homology"/>
<dbReference type="FunFam" id="3.30.70.1230:FF:000033">
    <property type="entry name" value="Adenylate cyclase"/>
    <property type="match status" value="1"/>
</dbReference>
<dbReference type="InterPro" id="IPR007892">
    <property type="entry name" value="CHASE4"/>
</dbReference>
<dbReference type="Pfam" id="PF05228">
    <property type="entry name" value="CHASE4"/>
    <property type="match status" value="1"/>
</dbReference>
<dbReference type="GO" id="GO:0005524">
    <property type="term" value="F:ATP binding"/>
    <property type="evidence" value="ECO:0007669"/>
    <property type="project" value="UniProtKB-KW"/>
</dbReference>
<dbReference type="OrthoDB" id="456159at2"/>
<organism evidence="21 22">
    <name type="scientific">Phormidium tenue NIES-30</name>
    <dbReference type="NCBI Taxonomy" id="549789"/>
    <lineage>
        <taxon>Bacteria</taxon>
        <taxon>Bacillati</taxon>
        <taxon>Cyanobacteriota</taxon>
        <taxon>Cyanophyceae</taxon>
        <taxon>Oscillatoriophycideae</taxon>
        <taxon>Oscillatoriales</taxon>
        <taxon>Oscillatoriaceae</taxon>
        <taxon>Phormidium</taxon>
    </lineage>
</organism>
<accession>A0A1U7J6D1</accession>
<name>A0A1U7J6D1_9CYAN</name>
<evidence type="ECO:0000256" key="8">
    <source>
        <dbReference type="ARBA" id="ARBA00022840"/>
    </source>
</evidence>